<dbReference type="AlphaFoldDB" id="A0A6J6XN16"/>
<dbReference type="EMBL" id="CAFAAG010000069">
    <property type="protein sequence ID" value="CAB4795287.1"/>
    <property type="molecule type" value="Genomic_DNA"/>
</dbReference>
<sequence>MSDAYRIAPQFGNTLPRLSDPLLVVMFSGWIDTSVAAGNAMESLISETGATMLLEFDTDLFVDYRARRPTMELREGVNTKLDWSAPHLMIGHDVNHRDVLLLTGPEPDSRWKQFANEVATLSTTLGVRRMLGLGAYPVATPHTRAVQISCTSPNAPLIQTLPYIKSSLDVPAGMEAALEHALHDQSIDALGLWAQVPHYVASMAYPPASAALLGAVCDVGGLTLDISGILEQAVVQRERLDQLVRTNPEHAAMLTQLEIAFDAEHSGNGILTTGFGGVPLPSGDELAAELEKFLRENHKDS</sequence>
<dbReference type="SUPFAM" id="SSF159659">
    <property type="entry name" value="Cgl1923-like"/>
    <property type="match status" value="1"/>
</dbReference>
<proteinExistence type="predicted"/>
<dbReference type="PIRSF" id="PIRSF028754">
    <property type="entry name" value="UCP028754"/>
    <property type="match status" value="1"/>
</dbReference>
<protein>
    <submittedName>
        <fullName evidence="1">Unannotated protein</fullName>
    </submittedName>
</protein>
<reference evidence="1" key="1">
    <citation type="submission" date="2020-05" db="EMBL/GenBank/DDBJ databases">
        <authorList>
            <person name="Chiriac C."/>
            <person name="Salcher M."/>
            <person name="Ghai R."/>
            <person name="Kavagutti S V."/>
        </authorList>
    </citation>
    <scope>NUCLEOTIDE SEQUENCE</scope>
</reference>
<dbReference type="InterPro" id="IPR019151">
    <property type="entry name" value="Proteasome_assmbl_chaperone_2"/>
</dbReference>
<organism evidence="1">
    <name type="scientific">freshwater metagenome</name>
    <dbReference type="NCBI Taxonomy" id="449393"/>
    <lineage>
        <taxon>unclassified sequences</taxon>
        <taxon>metagenomes</taxon>
        <taxon>ecological metagenomes</taxon>
    </lineage>
</organism>
<gene>
    <name evidence="1" type="ORF">UFOPK2975_00923</name>
</gene>
<dbReference type="Gene3D" id="3.40.50.10900">
    <property type="entry name" value="PAC-like subunit"/>
    <property type="match status" value="1"/>
</dbReference>
<dbReference type="InterPro" id="IPR008492">
    <property type="entry name" value="Rv2714-like"/>
</dbReference>
<accession>A0A6J6XN16</accession>
<dbReference type="InterPro" id="IPR038389">
    <property type="entry name" value="PSMG2_sf"/>
</dbReference>
<evidence type="ECO:0000313" key="1">
    <source>
        <dbReference type="EMBL" id="CAB4795287.1"/>
    </source>
</evidence>
<dbReference type="Pfam" id="PF09754">
    <property type="entry name" value="PAC2"/>
    <property type="match status" value="1"/>
</dbReference>
<name>A0A6J6XN16_9ZZZZ</name>